<dbReference type="NCBIfam" id="TIGR02968">
    <property type="entry name" value="succ_dehyd_anc"/>
    <property type="match status" value="1"/>
</dbReference>
<comment type="pathway">
    <text evidence="4">Carbohydrate metabolism; tricarboxylic acid cycle.</text>
</comment>
<keyword evidence="12 15" id="KW-1133">Transmembrane helix</keyword>
<evidence type="ECO:0000256" key="13">
    <source>
        <dbReference type="ARBA" id="ARBA00023004"/>
    </source>
</evidence>
<dbReference type="KEGG" id="dja:HY57_10700"/>
<keyword evidence="11" id="KW-0249">Electron transport</keyword>
<dbReference type="RefSeq" id="WP_019466020.1">
    <property type="nucleotide sequence ID" value="NZ_ALOY01000167.1"/>
</dbReference>
<evidence type="ECO:0000256" key="5">
    <source>
        <dbReference type="ARBA" id="ARBA00019425"/>
    </source>
</evidence>
<dbReference type="OrthoDB" id="9809280at2"/>
<organism evidence="16 17">
    <name type="scientific">Dyella japonica A8</name>
    <dbReference type="NCBI Taxonomy" id="1217721"/>
    <lineage>
        <taxon>Bacteria</taxon>
        <taxon>Pseudomonadati</taxon>
        <taxon>Pseudomonadota</taxon>
        <taxon>Gammaproteobacteria</taxon>
        <taxon>Lysobacterales</taxon>
        <taxon>Rhodanobacteraceae</taxon>
        <taxon>Dyella</taxon>
    </lineage>
</organism>
<dbReference type="GO" id="GO:0020037">
    <property type="term" value="F:heme binding"/>
    <property type="evidence" value="ECO:0007669"/>
    <property type="project" value="InterPro"/>
</dbReference>
<dbReference type="UniPathway" id="UPA00223"/>
<name>A0A075K0N3_9GAMM</name>
<evidence type="ECO:0000313" key="16">
    <source>
        <dbReference type="EMBL" id="AIF47699.1"/>
    </source>
</evidence>
<keyword evidence="8" id="KW-0349">Heme</keyword>
<protein>
    <recommendedName>
        <fullName evidence="5">Succinate dehydrogenase hydrophobic membrane anchor subunit</fullName>
    </recommendedName>
</protein>
<dbReference type="GO" id="GO:0006099">
    <property type="term" value="P:tricarboxylic acid cycle"/>
    <property type="evidence" value="ECO:0007669"/>
    <property type="project" value="UniProtKB-UniPathway"/>
</dbReference>
<dbReference type="STRING" id="1217721.HY57_10700"/>
<dbReference type="Pfam" id="PF01127">
    <property type="entry name" value="Sdh_cyt"/>
    <property type="match status" value="1"/>
</dbReference>
<keyword evidence="9 15" id="KW-0812">Transmembrane</keyword>
<comment type="subcellular location">
    <subcellularLocation>
        <location evidence="3">Membrane</location>
        <topology evidence="3">Multi-pass membrane protein</topology>
    </subcellularLocation>
</comment>
<dbReference type="InterPro" id="IPR014312">
    <property type="entry name" value="Succ_DH_anchor"/>
</dbReference>
<reference evidence="16 17" key="1">
    <citation type="submission" date="2014-07" db="EMBL/GenBank/DDBJ databases">
        <title>Complete Genome Sequence of Dyella japonica Strain A8 Isolated from Malaysian Tropical Soil.</title>
        <authorList>
            <person name="Hui R.K.H."/>
            <person name="Chen J.-W."/>
            <person name="Chan K.-G."/>
            <person name="Leung F.C.C."/>
        </authorList>
    </citation>
    <scope>NUCLEOTIDE SEQUENCE [LARGE SCALE GENOMIC DNA]</scope>
    <source>
        <strain evidence="16 17">A8</strain>
    </source>
</reference>
<keyword evidence="13" id="KW-0408">Iron</keyword>
<keyword evidence="14 15" id="KW-0472">Membrane</keyword>
<proteinExistence type="predicted"/>
<dbReference type="Proteomes" id="UP000027987">
    <property type="component" value="Chromosome"/>
</dbReference>
<evidence type="ECO:0000256" key="2">
    <source>
        <dbReference type="ARBA" id="ARBA00004050"/>
    </source>
</evidence>
<evidence type="ECO:0000256" key="11">
    <source>
        <dbReference type="ARBA" id="ARBA00022982"/>
    </source>
</evidence>
<evidence type="ECO:0000256" key="10">
    <source>
        <dbReference type="ARBA" id="ARBA00022723"/>
    </source>
</evidence>
<evidence type="ECO:0000256" key="15">
    <source>
        <dbReference type="SAM" id="Phobius"/>
    </source>
</evidence>
<evidence type="ECO:0000256" key="1">
    <source>
        <dbReference type="ARBA" id="ARBA00001971"/>
    </source>
</evidence>
<evidence type="ECO:0000256" key="6">
    <source>
        <dbReference type="ARBA" id="ARBA00022448"/>
    </source>
</evidence>
<dbReference type="Gene3D" id="1.20.1300.10">
    <property type="entry name" value="Fumarate reductase/succinate dehydrogenase, transmembrane subunit"/>
    <property type="match status" value="1"/>
</dbReference>
<feature type="transmembrane region" description="Helical" evidence="15">
    <location>
        <begin position="43"/>
        <end position="64"/>
    </location>
</feature>
<dbReference type="PATRIC" id="fig|1217721.7.peg.2213"/>
<keyword evidence="6" id="KW-0813">Transport</keyword>
<evidence type="ECO:0000256" key="8">
    <source>
        <dbReference type="ARBA" id="ARBA00022617"/>
    </source>
</evidence>
<evidence type="ECO:0000256" key="4">
    <source>
        <dbReference type="ARBA" id="ARBA00005163"/>
    </source>
</evidence>
<feature type="transmembrane region" description="Helical" evidence="15">
    <location>
        <begin position="110"/>
        <end position="135"/>
    </location>
</feature>
<dbReference type="GO" id="GO:0016020">
    <property type="term" value="C:membrane"/>
    <property type="evidence" value="ECO:0007669"/>
    <property type="project" value="UniProtKB-SubCell"/>
</dbReference>
<dbReference type="HOGENOM" id="CLU_151315_0_0_6"/>
<comment type="cofactor">
    <cofactor evidence="1">
        <name>heme</name>
        <dbReference type="ChEBI" id="CHEBI:30413"/>
    </cofactor>
</comment>
<evidence type="ECO:0000313" key="17">
    <source>
        <dbReference type="Proteomes" id="UP000027987"/>
    </source>
</evidence>
<sequence length="137" mass="15030">MSANGQQHDVRSQLRNPLKRARGLGSAQSGVGHWWTQRVTATALVFLSIWFVVTVLGALHSDYATARSIIAKPWNALLMVAFVLAMCWHAVLGLQVVIEDYVHTRWKEVALLVLVKFIAVLGTLATLMAVLRVALGA</sequence>
<dbReference type="InterPro" id="IPR034804">
    <property type="entry name" value="SQR/QFR_C/D"/>
</dbReference>
<gene>
    <name evidence="16" type="ORF">HY57_10700</name>
</gene>
<evidence type="ECO:0000256" key="14">
    <source>
        <dbReference type="ARBA" id="ARBA00023136"/>
    </source>
</evidence>
<feature type="transmembrane region" description="Helical" evidence="15">
    <location>
        <begin position="76"/>
        <end position="98"/>
    </location>
</feature>
<keyword evidence="10" id="KW-0479">Metal-binding</keyword>
<evidence type="ECO:0000256" key="3">
    <source>
        <dbReference type="ARBA" id="ARBA00004141"/>
    </source>
</evidence>
<dbReference type="EMBL" id="CP008884">
    <property type="protein sequence ID" value="AIF47699.1"/>
    <property type="molecule type" value="Genomic_DNA"/>
</dbReference>
<comment type="function">
    <text evidence="2">Membrane-anchoring subunit of succinate dehydrogenase (SDH).</text>
</comment>
<dbReference type="InterPro" id="IPR000701">
    <property type="entry name" value="SuccDH_FuR_B_TM-su"/>
</dbReference>
<dbReference type="AlphaFoldDB" id="A0A075K0N3"/>
<keyword evidence="7" id="KW-0816">Tricarboxylic acid cycle</keyword>
<dbReference type="GO" id="GO:0046872">
    <property type="term" value="F:metal ion binding"/>
    <property type="evidence" value="ECO:0007669"/>
    <property type="project" value="UniProtKB-KW"/>
</dbReference>
<evidence type="ECO:0000256" key="9">
    <source>
        <dbReference type="ARBA" id="ARBA00022692"/>
    </source>
</evidence>
<dbReference type="SUPFAM" id="SSF81343">
    <property type="entry name" value="Fumarate reductase respiratory complex transmembrane subunits"/>
    <property type="match status" value="1"/>
</dbReference>
<dbReference type="CDD" id="cd03495">
    <property type="entry name" value="SQR_TypeC_SdhD_like"/>
    <property type="match status" value="1"/>
</dbReference>
<evidence type="ECO:0000256" key="7">
    <source>
        <dbReference type="ARBA" id="ARBA00022532"/>
    </source>
</evidence>
<accession>A0A075K0N3</accession>
<keyword evidence="17" id="KW-1185">Reference proteome</keyword>
<evidence type="ECO:0000256" key="12">
    <source>
        <dbReference type="ARBA" id="ARBA00022989"/>
    </source>
</evidence>